<dbReference type="AlphaFoldDB" id="A0A0A9E0D9"/>
<dbReference type="EMBL" id="GBRH01206505">
    <property type="protein sequence ID" value="JAD91390.1"/>
    <property type="molecule type" value="Transcribed_RNA"/>
</dbReference>
<organism evidence="1">
    <name type="scientific">Arundo donax</name>
    <name type="common">Giant reed</name>
    <name type="synonym">Donax arundinaceus</name>
    <dbReference type="NCBI Taxonomy" id="35708"/>
    <lineage>
        <taxon>Eukaryota</taxon>
        <taxon>Viridiplantae</taxon>
        <taxon>Streptophyta</taxon>
        <taxon>Embryophyta</taxon>
        <taxon>Tracheophyta</taxon>
        <taxon>Spermatophyta</taxon>
        <taxon>Magnoliopsida</taxon>
        <taxon>Liliopsida</taxon>
        <taxon>Poales</taxon>
        <taxon>Poaceae</taxon>
        <taxon>PACMAD clade</taxon>
        <taxon>Arundinoideae</taxon>
        <taxon>Arundineae</taxon>
        <taxon>Arundo</taxon>
    </lineage>
</organism>
<accession>A0A0A9E0D9</accession>
<sequence length="25" mass="2862">MLHVTLTEVYGNISRLRSAESQQTQ</sequence>
<protein>
    <submittedName>
        <fullName evidence="1">Uncharacterized protein</fullName>
    </submittedName>
</protein>
<reference evidence="1" key="1">
    <citation type="submission" date="2014-09" db="EMBL/GenBank/DDBJ databases">
        <authorList>
            <person name="Magalhaes I.L.F."/>
            <person name="Oliveira U."/>
            <person name="Santos F.R."/>
            <person name="Vidigal T.H.D.A."/>
            <person name="Brescovit A.D."/>
            <person name="Santos A.J."/>
        </authorList>
    </citation>
    <scope>NUCLEOTIDE SEQUENCE</scope>
    <source>
        <tissue evidence="1">Shoot tissue taken approximately 20 cm above the soil surface</tissue>
    </source>
</reference>
<proteinExistence type="predicted"/>
<reference evidence="1" key="2">
    <citation type="journal article" date="2015" name="Data Brief">
        <title>Shoot transcriptome of the giant reed, Arundo donax.</title>
        <authorList>
            <person name="Barrero R.A."/>
            <person name="Guerrero F.D."/>
            <person name="Moolhuijzen P."/>
            <person name="Goolsby J.A."/>
            <person name="Tidwell J."/>
            <person name="Bellgard S.E."/>
            <person name="Bellgard M.I."/>
        </authorList>
    </citation>
    <scope>NUCLEOTIDE SEQUENCE</scope>
    <source>
        <tissue evidence="1">Shoot tissue taken approximately 20 cm above the soil surface</tissue>
    </source>
</reference>
<evidence type="ECO:0000313" key="1">
    <source>
        <dbReference type="EMBL" id="JAD91390.1"/>
    </source>
</evidence>
<name>A0A0A9E0D9_ARUDO</name>